<comment type="similarity">
    <text evidence="2 7">Belongs to the esterase D family.</text>
</comment>
<evidence type="ECO:0000313" key="8">
    <source>
        <dbReference type="Proteomes" id="UP000694888"/>
    </source>
</evidence>
<dbReference type="Proteomes" id="UP000694888">
    <property type="component" value="Unplaced"/>
</dbReference>
<reference evidence="9" key="1">
    <citation type="submission" date="2025-08" db="UniProtKB">
        <authorList>
            <consortium name="RefSeq"/>
        </authorList>
    </citation>
    <scope>IDENTIFICATION</scope>
</reference>
<accession>A0ABM1W3Q5</accession>
<dbReference type="InterPro" id="IPR000801">
    <property type="entry name" value="Esterase-like"/>
</dbReference>
<dbReference type="RefSeq" id="XP_035829298.1">
    <property type="nucleotide sequence ID" value="XM_035973405.1"/>
</dbReference>
<sequence length="350" mass="39004">MRVFSLGALDHWRRSPVSKFREVNYSGCFVLFADCCSFFCFVANLLPACNTGAFIFLKSAVSAITRMSKLTLVSSNKCFGGEQRVYSHESSEVNCTMKFGVFLPSDALDGKKLPVFYWLSGLTCTEQNFITKAGGQRLGAKFNFIIVNPDTSPRGCNIEGEDDSYDFGSGAGFYVDSTTDKWKKNYRMYSYITKELPALVNENFPSIPDRIGISGHSMGGHGALISALKNPGMFRSVSAFAPISHPTKCAWGKKCFGGYLGSDENVWREYDATELVKSYNGPPLDILVDQGAADNFLKEGQLLPERLMESCAESKMPCVMRMQEGYDHSYFFVSTFMEDHFAHHAKFLNN</sequence>
<dbReference type="InterPro" id="IPR029058">
    <property type="entry name" value="AB_hydrolase_fold"/>
</dbReference>
<organism evidence="8 9">
    <name type="scientific">Aplysia californica</name>
    <name type="common">California sea hare</name>
    <dbReference type="NCBI Taxonomy" id="6500"/>
    <lineage>
        <taxon>Eukaryota</taxon>
        <taxon>Metazoa</taxon>
        <taxon>Spiralia</taxon>
        <taxon>Lophotrochozoa</taxon>
        <taxon>Mollusca</taxon>
        <taxon>Gastropoda</taxon>
        <taxon>Heterobranchia</taxon>
        <taxon>Euthyneura</taxon>
        <taxon>Tectipleura</taxon>
        <taxon>Aplysiida</taxon>
        <taxon>Aplysioidea</taxon>
        <taxon>Aplysiidae</taxon>
        <taxon>Aplysia</taxon>
    </lineage>
</organism>
<name>A0ABM1W3Q5_APLCA</name>
<dbReference type="EC" id="3.1.2.12" evidence="3 7"/>
<gene>
    <name evidence="9" type="primary">LOC101854378</name>
</gene>
<dbReference type="InterPro" id="IPR014186">
    <property type="entry name" value="S-formylglutathione_hydrol"/>
</dbReference>
<evidence type="ECO:0000256" key="1">
    <source>
        <dbReference type="ARBA" id="ARBA00002608"/>
    </source>
</evidence>
<keyword evidence="6 7" id="KW-0378">Hydrolase</keyword>
<dbReference type="GO" id="GO:0016787">
    <property type="term" value="F:hydrolase activity"/>
    <property type="evidence" value="ECO:0007669"/>
    <property type="project" value="UniProtKB-KW"/>
</dbReference>
<dbReference type="SUPFAM" id="SSF53474">
    <property type="entry name" value="alpha/beta-Hydrolases"/>
    <property type="match status" value="1"/>
</dbReference>
<evidence type="ECO:0000256" key="3">
    <source>
        <dbReference type="ARBA" id="ARBA00012479"/>
    </source>
</evidence>
<dbReference type="Pfam" id="PF00756">
    <property type="entry name" value="Esterase"/>
    <property type="match status" value="1"/>
</dbReference>
<dbReference type="Gene3D" id="3.40.50.1820">
    <property type="entry name" value="alpha/beta hydrolase"/>
    <property type="match status" value="1"/>
</dbReference>
<evidence type="ECO:0000256" key="5">
    <source>
        <dbReference type="ARBA" id="ARBA00022487"/>
    </source>
</evidence>
<evidence type="ECO:0000256" key="6">
    <source>
        <dbReference type="ARBA" id="ARBA00022801"/>
    </source>
</evidence>
<keyword evidence="7" id="KW-0963">Cytoplasm</keyword>
<dbReference type="PANTHER" id="PTHR10061">
    <property type="entry name" value="S-FORMYLGLUTATHIONE HYDROLASE"/>
    <property type="match status" value="1"/>
</dbReference>
<dbReference type="NCBIfam" id="TIGR02821">
    <property type="entry name" value="fghA_ester_D"/>
    <property type="match status" value="1"/>
</dbReference>
<keyword evidence="5 7" id="KW-0719">Serine esterase</keyword>
<comment type="function">
    <text evidence="1 7">Serine hydrolase involved in the detoxification of formaldehyde.</text>
</comment>
<evidence type="ECO:0000256" key="7">
    <source>
        <dbReference type="RuleBase" id="RU363068"/>
    </source>
</evidence>
<proteinExistence type="inferred from homology"/>
<dbReference type="PANTHER" id="PTHR10061:SF0">
    <property type="entry name" value="S-FORMYLGLUTATHIONE HYDROLASE"/>
    <property type="match status" value="1"/>
</dbReference>
<dbReference type="GeneID" id="101854378"/>
<protein>
    <recommendedName>
        <fullName evidence="4 7">S-formylglutathione hydrolase</fullName>
        <ecNumber evidence="3 7">3.1.2.12</ecNumber>
    </recommendedName>
</protein>
<keyword evidence="8" id="KW-1185">Reference proteome</keyword>
<evidence type="ECO:0000313" key="9">
    <source>
        <dbReference type="RefSeq" id="XP_035829298.1"/>
    </source>
</evidence>
<comment type="subcellular location">
    <subcellularLocation>
        <location evidence="7">Cytoplasm</location>
    </subcellularLocation>
</comment>
<evidence type="ECO:0000256" key="4">
    <source>
        <dbReference type="ARBA" id="ARBA00016774"/>
    </source>
</evidence>
<comment type="catalytic activity">
    <reaction evidence="7">
        <text>S-formylglutathione + H2O = formate + glutathione + H(+)</text>
        <dbReference type="Rhea" id="RHEA:14961"/>
        <dbReference type="ChEBI" id="CHEBI:15377"/>
        <dbReference type="ChEBI" id="CHEBI:15378"/>
        <dbReference type="ChEBI" id="CHEBI:15740"/>
        <dbReference type="ChEBI" id="CHEBI:57688"/>
        <dbReference type="ChEBI" id="CHEBI:57925"/>
        <dbReference type="EC" id="3.1.2.12"/>
    </reaction>
</comment>
<evidence type="ECO:0000256" key="2">
    <source>
        <dbReference type="ARBA" id="ARBA00005622"/>
    </source>
</evidence>